<dbReference type="OrthoDB" id="9134286at2"/>
<evidence type="ECO:0000313" key="1">
    <source>
        <dbReference type="EMBL" id="RXK83759.1"/>
    </source>
</evidence>
<organism evidence="1 2">
    <name type="scientific">Filimonas effusa</name>
    <dbReference type="NCBI Taxonomy" id="2508721"/>
    <lineage>
        <taxon>Bacteria</taxon>
        <taxon>Pseudomonadati</taxon>
        <taxon>Bacteroidota</taxon>
        <taxon>Chitinophagia</taxon>
        <taxon>Chitinophagales</taxon>
        <taxon>Chitinophagaceae</taxon>
        <taxon>Filimonas</taxon>
    </lineage>
</organism>
<evidence type="ECO:0000313" key="2">
    <source>
        <dbReference type="Proteomes" id="UP000290545"/>
    </source>
</evidence>
<dbReference type="CDD" id="cd10451">
    <property type="entry name" value="GIY-YIG_LuxR_like"/>
    <property type="match status" value="1"/>
</dbReference>
<keyword evidence="2" id="KW-1185">Reference proteome</keyword>
<name>A0A4Q1D5L9_9BACT</name>
<dbReference type="RefSeq" id="WP_129004811.1">
    <property type="nucleotide sequence ID" value="NZ_SDHZ01000002.1"/>
</dbReference>
<dbReference type="Gene3D" id="3.40.1440.10">
    <property type="entry name" value="GIY-YIG endonuclease"/>
    <property type="match status" value="1"/>
</dbReference>
<comment type="caution">
    <text evidence="1">The sequence shown here is derived from an EMBL/GenBank/DDBJ whole genome shotgun (WGS) entry which is preliminary data.</text>
</comment>
<protein>
    <submittedName>
        <fullName evidence="1">GIY-YIG nuclease family protein</fullName>
    </submittedName>
</protein>
<dbReference type="SUPFAM" id="SSF82771">
    <property type="entry name" value="GIY-YIG endonuclease"/>
    <property type="match status" value="1"/>
</dbReference>
<dbReference type="InterPro" id="IPR035901">
    <property type="entry name" value="GIY-YIG_endonuc_sf"/>
</dbReference>
<proteinExistence type="predicted"/>
<dbReference type="Proteomes" id="UP000290545">
    <property type="component" value="Unassembled WGS sequence"/>
</dbReference>
<gene>
    <name evidence="1" type="ORF">ESB13_16925</name>
</gene>
<reference evidence="1 2" key="1">
    <citation type="submission" date="2019-01" db="EMBL/GenBank/DDBJ databases">
        <title>Filimonas sp. strain TTM-71.</title>
        <authorList>
            <person name="Chen W.-M."/>
        </authorList>
    </citation>
    <scope>NUCLEOTIDE SEQUENCE [LARGE SCALE GENOMIC DNA]</scope>
    <source>
        <strain evidence="1 2">TTM-71</strain>
    </source>
</reference>
<dbReference type="AlphaFoldDB" id="A0A4Q1D5L9"/>
<sequence length="116" mass="14055">MSNKKELKEQYKQMKFRMGIFQVRNKTTGKIYVASSINLDAIWNRHRTQLRFGAHPVKALQHDWNTYGEEQFSYEILSILEQKDEDTHDPKRELKELERMYLEELKPYGNRGYNRE</sequence>
<dbReference type="EMBL" id="SDHZ01000002">
    <property type="protein sequence ID" value="RXK83759.1"/>
    <property type="molecule type" value="Genomic_DNA"/>
</dbReference>
<accession>A0A4Q1D5L9</accession>